<comment type="caution">
    <text evidence="3">The sequence shown here is derived from an EMBL/GenBank/DDBJ whole genome shotgun (WGS) entry which is preliminary data.</text>
</comment>
<dbReference type="InterPro" id="IPR047012">
    <property type="entry name" value="ICAM_VCAM"/>
</dbReference>
<dbReference type="Gene3D" id="2.60.40.10">
    <property type="entry name" value="Immunoglobulins"/>
    <property type="match status" value="3"/>
</dbReference>
<name>A0A6G0JA60_LARCR</name>
<dbReference type="SMART" id="SM00409">
    <property type="entry name" value="IG"/>
    <property type="match status" value="2"/>
</dbReference>
<keyword evidence="1" id="KW-0732">Signal</keyword>
<evidence type="ECO:0000259" key="2">
    <source>
        <dbReference type="PROSITE" id="PS50835"/>
    </source>
</evidence>
<dbReference type="PROSITE" id="PS50835">
    <property type="entry name" value="IG_LIKE"/>
    <property type="match status" value="1"/>
</dbReference>
<evidence type="ECO:0000313" key="3">
    <source>
        <dbReference type="EMBL" id="KAE8300484.1"/>
    </source>
</evidence>
<gene>
    <name evidence="3" type="ORF">D5F01_LYC00625</name>
</gene>
<feature type="domain" description="Ig-like" evidence="2">
    <location>
        <begin position="272"/>
        <end position="337"/>
    </location>
</feature>
<feature type="signal peptide" evidence="1">
    <location>
        <begin position="1"/>
        <end position="21"/>
    </location>
</feature>
<evidence type="ECO:0000256" key="1">
    <source>
        <dbReference type="SAM" id="SignalP"/>
    </source>
</evidence>
<dbReference type="PANTHER" id="PTHR13771">
    <property type="entry name" value="INTERCELLULAR ADHESION MOLECULE"/>
    <property type="match status" value="1"/>
</dbReference>
<feature type="chain" id="PRO_5026049637" evidence="1">
    <location>
        <begin position="22"/>
        <end position="369"/>
    </location>
</feature>
<dbReference type="AlphaFoldDB" id="A0A6G0JA60"/>
<dbReference type="OrthoDB" id="5843397at2759"/>
<dbReference type="GO" id="GO:0005886">
    <property type="term" value="C:plasma membrane"/>
    <property type="evidence" value="ECO:0007669"/>
    <property type="project" value="TreeGrafter"/>
</dbReference>
<reference evidence="3 4" key="1">
    <citation type="submission" date="2019-07" db="EMBL/GenBank/DDBJ databases">
        <title>Chromosome genome assembly for large yellow croaker.</title>
        <authorList>
            <person name="Xiao S."/>
        </authorList>
    </citation>
    <scope>NUCLEOTIDE SEQUENCE [LARGE SCALE GENOMIC DNA]</scope>
    <source>
        <strain evidence="3">JMULYC20181020</strain>
        <tissue evidence="3">Muscle</tissue>
    </source>
</reference>
<dbReference type="SUPFAM" id="SSF48726">
    <property type="entry name" value="Immunoglobulin"/>
    <property type="match status" value="3"/>
</dbReference>
<dbReference type="InterPro" id="IPR003599">
    <property type="entry name" value="Ig_sub"/>
</dbReference>
<dbReference type="GO" id="GO:0007155">
    <property type="term" value="P:cell adhesion"/>
    <property type="evidence" value="ECO:0007669"/>
    <property type="project" value="InterPro"/>
</dbReference>
<evidence type="ECO:0000313" key="4">
    <source>
        <dbReference type="Proteomes" id="UP000424527"/>
    </source>
</evidence>
<protein>
    <submittedName>
        <fullName evidence="3">Intercellular adhesion molecule 2</fullName>
    </submittedName>
</protein>
<dbReference type="PANTHER" id="PTHR13771:SF9">
    <property type="entry name" value="INTERCELLULAR ADHESION MOLECULE 5"/>
    <property type="match status" value="1"/>
</dbReference>
<dbReference type="GO" id="GO:0005178">
    <property type="term" value="F:integrin binding"/>
    <property type="evidence" value="ECO:0007669"/>
    <property type="project" value="InterPro"/>
</dbReference>
<organism evidence="3 4">
    <name type="scientific">Larimichthys crocea</name>
    <name type="common">Large yellow croaker</name>
    <name type="synonym">Pseudosciaena crocea</name>
    <dbReference type="NCBI Taxonomy" id="215358"/>
    <lineage>
        <taxon>Eukaryota</taxon>
        <taxon>Metazoa</taxon>
        <taxon>Chordata</taxon>
        <taxon>Craniata</taxon>
        <taxon>Vertebrata</taxon>
        <taxon>Euteleostomi</taxon>
        <taxon>Actinopterygii</taxon>
        <taxon>Neopterygii</taxon>
        <taxon>Teleostei</taxon>
        <taxon>Neoteleostei</taxon>
        <taxon>Acanthomorphata</taxon>
        <taxon>Eupercaria</taxon>
        <taxon>Sciaenidae</taxon>
        <taxon>Larimichthys</taxon>
    </lineage>
</organism>
<keyword evidence="4" id="KW-1185">Reference proteome</keyword>
<proteinExistence type="predicted"/>
<dbReference type="InterPro" id="IPR007110">
    <property type="entry name" value="Ig-like_dom"/>
</dbReference>
<dbReference type="EMBL" id="REGW02000001">
    <property type="protein sequence ID" value="KAE8300484.1"/>
    <property type="molecule type" value="Genomic_DNA"/>
</dbReference>
<sequence length="369" mass="40364">MCASGWPITLLLFCLLVSATSSPVSMYTPAPPLPFQISPPSPAIISSLPSPSLSTQPPTPPLISNSGEATEIVNCSLTISPSTLVVRFGDPVTANCSVQMEPFSGLGWQVQVQTIDFTLERFVIWRVERITNWTLEPMCYALSEVGGQCHIKLPLIVYKPPDNVSISFVNHTGPMFEGHQYTLQCTVHDVAPVENLIVTFYKGQIALGKVQLNNNTTKEPVTDIFTFNITPNKNDDGVQYWCEAKLELGSEGPGHPPVVKSHKITASVHFGPQLVCPPKLQVREGESLSCEVRGNPQPSVTWFRDGQVVALPTHSSRRHAGKYIVLAQGLHEQRNFTVEVEVLSGSGTANNFNGYFLLAVLLIQMINCL</sequence>
<dbReference type="Proteomes" id="UP000424527">
    <property type="component" value="Unassembled WGS sequence"/>
</dbReference>
<dbReference type="Pfam" id="PF13927">
    <property type="entry name" value="Ig_3"/>
    <property type="match status" value="1"/>
</dbReference>
<accession>A0A6G0JA60</accession>
<dbReference type="InterPro" id="IPR013783">
    <property type="entry name" value="Ig-like_fold"/>
</dbReference>
<dbReference type="InterPro" id="IPR036179">
    <property type="entry name" value="Ig-like_dom_sf"/>
</dbReference>